<sequence>MTAITCMKIRMKAEGRFLWNFILQKGFYLSTFSGMTVRQFMVETMKFENSFVDNAVRTVFLNSRPVDDIDGAVLRAGDCVALGSAMPGLVGICMGRDNPYKEFRSGIAAESMRLEGARSEEITVLVKVFSTLAVETGTDLLEQGIRIKTHDLTAFLEKNSAYVMNWDSELCFRNTSDVEIQVEFIE</sequence>
<dbReference type="KEGG" id="dpi:BN4_10137"/>
<protein>
    <submittedName>
        <fullName evidence="1">Uncharacterized protein</fullName>
    </submittedName>
</protein>
<dbReference type="HOGENOM" id="CLU_1406760_0_0_7"/>
<evidence type="ECO:0000313" key="1">
    <source>
        <dbReference type="EMBL" id="CCH47377.1"/>
    </source>
</evidence>
<dbReference type="eggNOG" id="ENOG5032WXJ">
    <property type="taxonomic scope" value="Bacteria"/>
</dbReference>
<evidence type="ECO:0000313" key="2">
    <source>
        <dbReference type="Proteomes" id="UP000011724"/>
    </source>
</evidence>
<reference evidence="2" key="2">
    <citation type="journal article" date="2013" name="Stand. Genomic Sci.">
        <title>Complete genome sequence of Desulfocapsa sulfexigens, a marine deltaproteobacterium specialized in disproportionating inorganic sulfur compounds.</title>
        <authorList>
            <person name="Finster K.W."/>
            <person name="Kjeldsen K.U."/>
            <person name="Kube M."/>
            <person name="Reinhardt R."/>
            <person name="Mussmann M."/>
            <person name="Amann R."/>
            <person name="Schreiber L."/>
        </authorList>
    </citation>
    <scope>NUCLEOTIDE SEQUENCE [LARGE SCALE GENOMIC DNA]</scope>
    <source>
        <strain evidence="2">DSM 10523 / SB164P1</strain>
    </source>
</reference>
<keyword evidence="2" id="KW-1185">Reference proteome</keyword>
<dbReference type="Proteomes" id="UP000011724">
    <property type="component" value="Chromosome"/>
</dbReference>
<dbReference type="AlphaFoldDB" id="M1WQ07"/>
<dbReference type="PATRIC" id="fig|879567.3.peg.144"/>
<name>M1WQ07_PSEP2</name>
<dbReference type="STRING" id="1322246.BN4_10137"/>
<dbReference type="EMBL" id="FO203427">
    <property type="protein sequence ID" value="CCH47377.1"/>
    <property type="molecule type" value="Genomic_DNA"/>
</dbReference>
<dbReference type="RefSeq" id="WP_015413432.1">
    <property type="nucleotide sequence ID" value="NC_020409.1"/>
</dbReference>
<gene>
    <name evidence="1" type="ordered locus">BN4_10137</name>
</gene>
<dbReference type="OrthoDB" id="5396767at2"/>
<proteinExistence type="predicted"/>
<organism evidence="1 2">
    <name type="scientific">Pseudodesulfovibrio piezophilus (strain DSM 21447 / JCM 15486 / C1TLV30)</name>
    <name type="common">Desulfovibrio piezophilus</name>
    <dbReference type="NCBI Taxonomy" id="1322246"/>
    <lineage>
        <taxon>Bacteria</taxon>
        <taxon>Pseudomonadati</taxon>
        <taxon>Thermodesulfobacteriota</taxon>
        <taxon>Desulfovibrionia</taxon>
        <taxon>Desulfovibrionales</taxon>
        <taxon>Desulfovibrionaceae</taxon>
    </lineage>
</organism>
<reference evidence="1 2" key="1">
    <citation type="journal article" date="2013" name="PLoS ONE">
        <title>The first genomic and proteomic characterization of a deep-sea sulfate reducer: insights into the piezophilic lifestyle of Desulfovibrio piezophilus.</title>
        <authorList>
            <person name="Pradel N."/>
            <person name="Ji B."/>
            <person name="Gimenez G."/>
            <person name="Talla E."/>
            <person name="Lenoble P."/>
            <person name="Garel M."/>
            <person name="Tamburini C."/>
            <person name="Fourquet P."/>
            <person name="Lebrun R."/>
            <person name="Bertin P."/>
            <person name="Denis Y."/>
            <person name="Pophillat M."/>
            <person name="Barbe V."/>
            <person name="Ollivier B."/>
            <person name="Dolla A."/>
        </authorList>
    </citation>
    <scope>NUCLEOTIDE SEQUENCE [LARGE SCALE GENOMIC DNA]</scope>
    <source>
        <strain evidence="2">DSM 10523 / SB164P1</strain>
    </source>
</reference>
<accession>M1WQ07</accession>
<dbReference type="BioCyc" id="DPIE1322246:BN4_RS00740-MONOMER"/>